<sequence>MEQEKREICDANGSGTTAGTPTATLHDAEKPAPLANVKKLDEDPHSSLTLHGAQLWLLLGVLYLSVYLLALELTMLSTVIPTLTNEFGTVADISWYESAYVLPLCVLSPVAAKFYTQFRIKHVYLAFMGIFAIGLIVCAVARSSHVFILGRALNGLGASGQFSGCMLIMSCVCDASVRPLSTALAMAMIPVGSMTGPIIAGAVTARIGWRWCFWILLPLAGIVIAIIAIVKIAEQSEKPAFSQGLKKLPTTLDPVGFFLFAGGITMLLLALTWGGNQYPWSSAVIIGLLCGGIVASVAFCVWVWFKGDAALIPPSIFMQRSVYIGSLAIFLQGGASQATPFFLPLWFQAIKGDNPIESAVHLLPSLAAQVLGLMTFGSLLRKLLPHIPPWAIMGSLISCIGSGLCSTLAPDTSVGKWVGYQILSSFGRGMALQVSITAVQEFLPVKQHAVSLSVLNVFLQLGLAVSVSACQTIFNNRLPTLLHRYAPGVNATEIVAAGATDARRFVEPAQMPGFLHGYNMAITAVFYFPTAACAVACLISCAFEWKSVATKTKAKTDEKPASTA</sequence>
<organism evidence="1 2">
    <name type="scientific">Lecanicillium saksenae</name>
    <dbReference type="NCBI Taxonomy" id="468837"/>
    <lineage>
        <taxon>Eukaryota</taxon>
        <taxon>Fungi</taxon>
        <taxon>Dikarya</taxon>
        <taxon>Ascomycota</taxon>
        <taxon>Pezizomycotina</taxon>
        <taxon>Sordariomycetes</taxon>
        <taxon>Hypocreomycetidae</taxon>
        <taxon>Hypocreales</taxon>
        <taxon>Cordycipitaceae</taxon>
        <taxon>Lecanicillium</taxon>
    </lineage>
</organism>
<evidence type="ECO:0000313" key="1">
    <source>
        <dbReference type="EMBL" id="KAJ3498605.1"/>
    </source>
</evidence>
<gene>
    <name evidence="1" type="ORF">NLG97_g981</name>
</gene>
<keyword evidence="2" id="KW-1185">Reference proteome</keyword>
<proteinExistence type="predicted"/>
<comment type="caution">
    <text evidence="1">The sequence shown here is derived from an EMBL/GenBank/DDBJ whole genome shotgun (WGS) entry which is preliminary data.</text>
</comment>
<dbReference type="Proteomes" id="UP001148737">
    <property type="component" value="Unassembled WGS sequence"/>
</dbReference>
<name>A0ACC1R7N4_9HYPO</name>
<protein>
    <submittedName>
        <fullName evidence="1">Uncharacterized protein</fullName>
    </submittedName>
</protein>
<dbReference type="EMBL" id="JANAKD010000042">
    <property type="protein sequence ID" value="KAJ3498605.1"/>
    <property type="molecule type" value="Genomic_DNA"/>
</dbReference>
<reference evidence="1" key="1">
    <citation type="submission" date="2022-07" db="EMBL/GenBank/DDBJ databases">
        <title>Genome Sequence of Lecanicillium saksenae.</title>
        <authorList>
            <person name="Buettner E."/>
        </authorList>
    </citation>
    <scope>NUCLEOTIDE SEQUENCE</scope>
    <source>
        <strain evidence="1">VT-O1</strain>
    </source>
</reference>
<accession>A0ACC1R7N4</accession>
<evidence type="ECO:0000313" key="2">
    <source>
        <dbReference type="Proteomes" id="UP001148737"/>
    </source>
</evidence>